<accession>A0A7X6QY02</accession>
<comment type="caution">
    <text evidence="3">The sequence shown here is derived from an EMBL/GenBank/DDBJ whole genome shotgun (WGS) entry which is preliminary data.</text>
</comment>
<feature type="compositionally biased region" description="Basic and acidic residues" evidence="1">
    <location>
        <begin position="61"/>
        <end position="77"/>
    </location>
</feature>
<feature type="region of interest" description="Disordered" evidence="1">
    <location>
        <begin position="61"/>
        <end position="100"/>
    </location>
</feature>
<evidence type="ECO:0000313" key="4">
    <source>
        <dbReference type="Proteomes" id="UP000581206"/>
    </source>
</evidence>
<keyword evidence="4" id="KW-1185">Reference proteome</keyword>
<evidence type="ECO:0000256" key="1">
    <source>
        <dbReference type="SAM" id="MobiDB-lite"/>
    </source>
</evidence>
<evidence type="ECO:0000313" key="3">
    <source>
        <dbReference type="EMBL" id="NKY21624.1"/>
    </source>
</evidence>
<dbReference type="InterPro" id="IPR025323">
    <property type="entry name" value="DUF4229"/>
</dbReference>
<dbReference type="Pfam" id="PF14012">
    <property type="entry name" value="DUF4229"/>
    <property type="match status" value="1"/>
</dbReference>
<gene>
    <name evidence="3" type="ORF">HGA03_02985</name>
</gene>
<dbReference type="AlphaFoldDB" id="A0A7X6QY02"/>
<keyword evidence="2" id="KW-0472">Membrane</keyword>
<proteinExistence type="predicted"/>
<name>A0A7X6QY02_9CELL</name>
<keyword evidence="2" id="KW-0812">Transmembrane</keyword>
<evidence type="ECO:0000256" key="2">
    <source>
        <dbReference type="SAM" id="Phobius"/>
    </source>
</evidence>
<dbReference type="RefSeq" id="WP_168628693.1">
    <property type="nucleotide sequence ID" value="NZ_BONL01000009.1"/>
</dbReference>
<dbReference type="Proteomes" id="UP000581206">
    <property type="component" value="Unassembled WGS sequence"/>
</dbReference>
<organism evidence="3 4">
    <name type="scientific">Cellulomonas denverensis</name>
    <dbReference type="NCBI Taxonomy" id="264297"/>
    <lineage>
        <taxon>Bacteria</taxon>
        <taxon>Bacillati</taxon>
        <taxon>Actinomycetota</taxon>
        <taxon>Actinomycetes</taxon>
        <taxon>Micrococcales</taxon>
        <taxon>Cellulomonadaceae</taxon>
        <taxon>Cellulomonas</taxon>
    </lineage>
</organism>
<dbReference type="EMBL" id="JAAXOX010000001">
    <property type="protein sequence ID" value="NKY21624.1"/>
    <property type="molecule type" value="Genomic_DNA"/>
</dbReference>
<keyword evidence="2" id="KW-1133">Transmembrane helix</keyword>
<feature type="transmembrane region" description="Helical" evidence="2">
    <location>
        <begin position="28"/>
        <end position="47"/>
    </location>
</feature>
<reference evidence="3 4" key="1">
    <citation type="submission" date="2020-04" db="EMBL/GenBank/DDBJ databases">
        <title>MicrobeNet Type strains.</title>
        <authorList>
            <person name="Nicholson A.C."/>
        </authorList>
    </citation>
    <scope>NUCLEOTIDE SEQUENCE [LARGE SCALE GENOMIC DNA]</scope>
    <source>
        <strain evidence="3 4">ATCC BAA-788</strain>
    </source>
</reference>
<sequence>MPVVIYSLLRLALFVVCTVALAFAGMGWLFAVIGGALLAGLLSYLVLSGPRDRAALWMQARAERRGDRPKLSRRATEDAAAEDAEADRAQSARPNPNSTP</sequence>
<protein>
    <submittedName>
        <fullName evidence="3">DUF4229 domain-containing protein</fullName>
    </submittedName>
</protein>